<name>A0A1I4GNP0_9RHOB</name>
<dbReference type="SUPFAM" id="SSF52540">
    <property type="entry name" value="P-loop containing nucleoside triphosphate hydrolases"/>
    <property type="match status" value="1"/>
</dbReference>
<evidence type="ECO:0000313" key="1">
    <source>
        <dbReference type="EMBL" id="SFL31644.1"/>
    </source>
</evidence>
<organism evidence="1 2">
    <name type="scientific">Shimia haliotis</name>
    <dbReference type="NCBI Taxonomy" id="1280847"/>
    <lineage>
        <taxon>Bacteria</taxon>
        <taxon>Pseudomonadati</taxon>
        <taxon>Pseudomonadota</taxon>
        <taxon>Alphaproteobacteria</taxon>
        <taxon>Rhodobacterales</taxon>
        <taxon>Roseobacteraceae</taxon>
    </lineage>
</organism>
<dbReference type="InterPro" id="IPR027417">
    <property type="entry name" value="P-loop_NTPase"/>
</dbReference>
<protein>
    <recommendedName>
        <fullName evidence="3">Sulfotransferase family protein</fullName>
    </recommendedName>
</protein>
<proteinExistence type="predicted"/>
<sequence length="274" mass="30977">MRGKTRPLIIHAGFHKTGTTSLQRTLRENREALKPYCNLHLKWKVRDLVHATRGYSTWRDPLTLAKVAMRADDYWAAQPTFKSRSLILSAEELAGHLPGRDDVPDYQPAINNLREIVASAQRRFAKTDQIADIRVVMTTRQPEDWLTSAYWEHVKSSGITMDLDTFKTRIGPIADPRPVLEDLTEAIAPVPVIPLALEHWQSLPLGLANPLLDLAEVPPKVRNALIPIPAQNTRLPQALLDELLDLNRKISDREARNAAKDARIAEYERSLQGE</sequence>
<reference evidence="2" key="1">
    <citation type="submission" date="2016-10" db="EMBL/GenBank/DDBJ databases">
        <authorList>
            <person name="Varghese N."/>
            <person name="Submissions S."/>
        </authorList>
    </citation>
    <scope>NUCLEOTIDE SEQUENCE [LARGE SCALE GENOMIC DNA]</scope>
    <source>
        <strain evidence="2">DSM 28453</strain>
    </source>
</reference>
<evidence type="ECO:0000313" key="2">
    <source>
        <dbReference type="Proteomes" id="UP000198851"/>
    </source>
</evidence>
<dbReference type="EMBL" id="FOSZ01000009">
    <property type="protein sequence ID" value="SFL31644.1"/>
    <property type="molecule type" value="Genomic_DNA"/>
</dbReference>
<dbReference type="Proteomes" id="UP000198851">
    <property type="component" value="Unassembled WGS sequence"/>
</dbReference>
<accession>A0A1I4GNP0</accession>
<dbReference type="OrthoDB" id="7705857at2"/>
<dbReference type="Gene3D" id="3.40.50.300">
    <property type="entry name" value="P-loop containing nucleotide triphosphate hydrolases"/>
    <property type="match status" value="1"/>
</dbReference>
<keyword evidence="2" id="KW-1185">Reference proteome</keyword>
<evidence type="ECO:0008006" key="3">
    <source>
        <dbReference type="Google" id="ProtNLM"/>
    </source>
</evidence>
<dbReference type="AlphaFoldDB" id="A0A1I4GNP0"/>
<gene>
    <name evidence="1" type="ORF">SAMN04488036_10994</name>
</gene>
<dbReference type="STRING" id="1280847.SAMN04488036_10994"/>
<dbReference type="RefSeq" id="WP_093325577.1">
    <property type="nucleotide sequence ID" value="NZ_FOSZ01000009.1"/>
</dbReference>